<accession>A0A9X4NR73</accession>
<dbReference type="PANTHER" id="PTHR33376:SF4">
    <property type="entry name" value="SIALIC ACID-BINDING PERIPLASMIC PROTEIN SIAP"/>
    <property type="match status" value="1"/>
</dbReference>
<dbReference type="InterPro" id="IPR018389">
    <property type="entry name" value="DctP_fam"/>
</dbReference>
<evidence type="ECO:0000256" key="1">
    <source>
        <dbReference type="ARBA" id="ARBA00022729"/>
    </source>
</evidence>
<evidence type="ECO:0000313" key="3">
    <source>
        <dbReference type="EMBL" id="MDG5975131.1"/>
    </source>
</evidence>
<reference evidence="3" key="1">
    <citation type="submission" date="2013-01" db="EMBL/GenBank/DDBJ databases">
        <title>Genome draft of Hydrogenophaga taeniospiralis 2K1.</title>
        <authorList>
            <person name="Gomila M."/>
            <person name="Lalucat J."/>
        </authorList>
    </citation>
    <scope>NUCLEOTIDE SEQUENCE</scope>
    <source>
        <strain evidence="3">CCUG 15921</strain>
    </source>
</reference>
<dbReference type="OrthoDB" id="9783941at2"/>
<keyword evidence="1 2" id="KW-0732">Signal</keyword>
<proteinExistence type="predicted"/>
<name>A0A9X4NR73_9BURK</name>
<dbReference type="InterPro" id="IPR038404">
    <property type="entry name" value="TRAP_DctP_sf"/>
</dbReference>
<dbReference type="Proteomes" id="UP001152876">
    <property type="component" value="Unassembled WGS sequence"/>
</dbReference>
<comment type="caution">
    <text evidence="3">The sequence shown here is derived from an EMBL/GenBank/DDBJ whole genome shotgun (WGS) entry which is preliminary data.</text>
</comment>
<gene>
    <name evidence="3" type="ORF">H010_07726</name>
</gene>
<keyword evidence="4" id="KW-1185">Reference proteome</keyword>
<feature type="signal peptide" evidence="2">
    <location>
        <begin position="1"/>
        <end position="19"/>
    </location>
</feature>
<dbReference type="CDD" id="cd13602">
    <property type="entry name" value="PBP2_TRAP_BpDctp6_7"/>
    <property type="match status" value="1"/>
</dbReference>
<organism evidence="3 4">
    <name type="scientific">Hydrogenophaga taeniospiralis CCUG 15921</name>
    <dbReference type="NCBI Taxonomy" id="1281780"/>
    <lineage>
        <taxon>Bacteria</taxon>
        <taxon>Pseudomonadati</taxon>
        <taxon>Pseudomonadota</taxon>
        <taxon>Betaproteobacteria</taxon>
        <taxon>Burkholderiales</taxon>
        <taxon>Comamonadaceae</taxon>
        <taxon>Hydrogenophaga</taxon>
    </lineage>
</organism>
<protein>
    <submittedName>
        <fullName evidence="3">TRAP dicarboxylate transporter subunit DctP</fullName>
    </submittedName>
</protein>
<dbReference type="EMBL" id="AOGK01000005">
    <property type="protein sequence ID" value="MDG5975131.1"/>
    <property type="molecule type" value="Genomic_DNA"/>
</dbReference>
<evidence type="ECO:0000256" key="2">
    <source>
        <dbReference type="SAM" id="SignalP"/>
    </source>
</evidence>
<dbReference type="Gene3D" id="3.40.190.170">
    <property type="entry name" value="Bacterial extracellular solute-binding protein, family 7"/>
    <property type="match status" value="1"/>
</dbReference>
<dbReference type="PANTHER" id="PTHR33376">
    <property type="match status" value="1"/>
</dbReference>
<evidence type="ECO:0000313" key="4">
    <source>
        <dbReference type="Proteomes" id="UP001152876"/>
    </source>
</evidence>
<dbReference type="RefSeq" id="WP_068167056.1">
    <property type="nucleotide sequence ID" value="NZ_AOGK01000005.1"/>
</dbReference>
<dbReference type="GO" id="GO:0055085">
    <property type="term" value="P:transmembrane transport"/>
    <property type="evidence" value="ECO:0007669"/>
    <property type="project" value="InterPro"/>
</dbReference>
<feature type="chain" id="PRO_5040739213" evidence="2">
    <location>
        <begin position="20"/>
        <end position="321"/>
    </location>
</feature>
<dbReference type="NCBIfam" id="NF037995">
    <property type="entry name" value="TRAP_S1"/>
    <property type="match status" value="1"/>
</dbReference>
<sequence length="321" mass="34313">MKKFVFCLCATAFAAGASAQTQWDLPTGYGANSFQTQNVQQFANEVGQLTGGKLKITLHPGGSLYKANEIKRAVQSGQVPVAEFILSGAANENPLFGADSIPFLATSYPAAKRLYEAARPVQEKLLASQGMKLLFSVPWPGQSLYSIKPVNQPADLAGTKMRAYNPATTRIAQLLKAQPVTIQLAELPQALATGGVQNFLTSSASGVESKLHEQVKYFYPVSAWLPRNATVVSQKAFDALDKPTQDAVLKAAAAAEQRGWSTSERLDGEFIKELGSKGMTIAAPSESVKKELAAIGETMTADWLKTAGAEGQAIIQAYRGR</sequence>
<dbReference type="Pfam" id="PF03480">
    <property type="entry name" value="DctP"/>
    <property type="match status" value="1"/>
</dbReference>
<dbReference type="AlphaFoldDB" id="A0A9X4NR73"/>